<dbReference type="Gene3D" id="2.40.20.10">
    <property type="entry name" value="Plasminogen Kringle 4"/>
    <property type="match status" value="1"/>
</dbReference>
<feature type="disulfide bond" evidence="13">
    <location>
        <begin position="82"/>
        <end position="91"/>
    </location>
</feature>
<dbReference type="InterPro" id="IPR009003">
    <property type="entry name" value="Peptidase_S1_PA"/>
</dbReference>
<keyword evidence="10 13" id="KW-1015">Disulfide bond</keyword>
<feature type="domain" description="EGF-like" evidence="17">
    <location>
        <begin position="133"/>
        <end position="170"/>
    </location>
</feature>
<organism evidence="20 21">
    <name type="scientific">Xenopus laevis</name>
    <name type="common">African clawed frog</name>
    <dbReference type="NCBI Taxonomy" id="8355"/>
    <lineage>
        <taxon>Eukaryota</taxon>
        <taxon>Metazoa</taxon>
        <taxon>Chordata</taxon>
        <taxon>Craniata</taxon>
        <taxon>Vertebrata</taxon>
        <taxon>Euteleostomi</taxon>
        <taxon>Amphibia</taxon>
        <taxon>Batrachia</taxon>
        <taxon>Anura</taxon>
        <taxon>Pipoidea</taxon>
        <taxon>Pipidae</taxon>
        <taxon>Xenopodinae</taxon>
        <taxon>Xenopus</taxon>
        <taxon>Xenopus</taxon>
    </lineage>
</organism>
<dbReference type="RefSeq" id="XP_018080455.1">
    <property type="nucleotide sequence ID" value="XM_018224966.2"/>
</dbReference>
<dbReference type="CDD" id="cd00108">
    <property type="entry name" value="KR"/>
    <property type="match status" value="1"/>
</dbReference>
<dbReference type="GO" id="GO:0006508">
    <property type="term" value="P:proteolysis"/>
    <property type="evidence" value="ECO:0000318"/>
    <property type="project" value="GO_Central"/>
</dbReference>
<dbReference type="GO" id="GO:0004252">
    <property type="term" value="F:serine-type endopeptidase activity"/>
    <property type="evidence" value="ECO:0000318"/>
    <property type="project" value="GO_Central"/>
</dbReference>
<keyword evidence="4 14" id="KW-0420">Kringle</keyword>
<dbReference type="SMART" id="SM00181">
    <property type="entry name" value="EGF"/>
    <property type="match status" value="3"/>
</dbReference>
<keyword evidence="7" id="KW-0677">Repeat</keyword>
<dbReference type="SMART" id="SM00130">
    <property type="entry name" value="KR"/>
    <property type="match status" value="1"/>
</dbReference>
<dbReference type="PROSITE" id="PS00135">
    <property type="entry name" value="TRYPSIN_SER"/>
    <property type="match status" value="1"/>
</dbReference>
<dbReference type="GO" id="GO:0005615">
    <property type="term" value="C:extracellular space"/>
    <property type="evidence" value="ECO:0000318"/>
    <property type="project" value="GO_Central"/>
</dbReference>
<evidence type="ECO:0000313" key="20">
    <source>
        <dbReference type="Proteomes" id="UP000186698"/>
    </source>
</evidence>
<evidence type="ECO:0000256" key="11">
    <source>
        <dbReference type="ARBA" id="ARBA00023180"/>
    </source>
</evidence>
<evidence type="ECO:0000256" key="5">
    <source>
        <dbReference type="ARBA" id="ARBA00022670"/>
    </source>
</evidence>
<feature type="active site" description="Charge relay system" evidence="12">
    <location>
        <position position="499"/>
    </location>
</feature>
<dbReference type="CTD" id="108696001"/>
<evidence type="ECO:0000256" key="1">
    <source>
        <dbReference type="ARBA" id="ARBA00004613"/>
    </source>
</evidence>
<keyword evidence="6 16" id="KW-0732">Signal</keyword>
<evidence type="ECO:0000256" key="13">
    <source>
        <dbReference type="PROSITE-ProRule" id="PRU00076"/>
    </source>
</evidence>
<dbReference type="PROSITE" id="PS00022">
    <property type="entry name" value="EGF_1"/>
    <property type="match status" value="3"/>
</dbReference>
<dbReference type="PANTHER" id="PTHR24264">
    <property type="entry name" value="TRYPSIN-RELATED"/>
    <property type="match status" value="1"/>
</dbReference>
<feature type="domain" description="EGF-like" evidence="17">
    <location>
        <begin position="94"/>
        <end position="131"/>
    </location>
</feature>
<evidence type="ECO:0000256" key="4">
    <source>
        <dbReference type="ARBA" id="ARBA00022572"/>
    </source>
</evidence>
<dbReference type="InterPro" id="IPR013806">
    <property type="entry name" value="Kringle-like"/>
</dbReference>
<dbReference type="Pfam" id="PF00051">
    <property type="entry name" value="Kringle"/>
    <property type="match status" value="1"/>
</dbReference>
<reference evidence="21" key="1">
    <citation type="submission" date="2025-08" db="UniProtKB">
        <authorList>
            <consortium name="RefSeq"/>
        </authorList>
    </citation>
    <scope>IDENTIFICATION</scope>
    <source>
        <strain evidence="21">J_2021</strain>
        <tissue evidence="21">Erythrocytes</tissue>
    </source>
</reference>
<keyword evidence="3 13" id="KW-0245">EGF-like domain</keyword>
<keyword evidence="5 15" id="KW-0645">Protease</keyword>
<evidence type="ECO:0000256" key="3">
    <source>
        <dbReference type="ARBA" id="ARBA00022536"/>
    </source>
</evidence>
<evidence type="ECO:0000259" key="17">
    <source>
        <dbReference type="PROSITE" id="PS50026"/>
    </source>
</evidence>
<comment type="caution">
    <text evidence="13">Lacks conserved residue(s) required for the propagation of feature annotation.</text>
</comment>
<dbReference type="InterPro" id="IPR001881">
    <property type="entry name" value="EGF-like_Ca-bd_dom"/>
</dbReference>
<evidence type="ECO:0000256" key="12">
    <source>
        <dbReference type="PIRSR" id="PIRSR001143-1"/>
    </source>
</evidence>
<dbReference type="PROSITE" id="PS00021">
    <property type="entry name" value="KRINGLE_1"/>
    <property type="match status" value="1"/>
</dbReference>
<feature type="domain" description="Kringle" evidence="18">
    <location>
        <begin position="175"/>
        <end position="258"/>
    </location>
</feature>
<dbReference type="SMART" id="SM00020">
    <property type="entry name" value="Tryp_SPc"/>
    <property type="match status" value="1"/>
</dbReference>
<dbReference type="InterPro" id="IPR012224">
    <property type="entry name" value="Pept_S1A_FX"/>
</dbReference>
<dbReference type="InterPro" id="IPR000001">
    <property type="entry name" value="Kringle"/>
</dbReference>
<protein>
    <submittedName>
        <fullName evidence="21">Hyaluronan-binding protein 2 isoform X1</fullName>
    </submittedName>
</protein>
<evidence type="ECO:0000256" key="9">
    <source>
        <dbReference type="ARBA" id="ARBA00022825"/>
    </source>
</evidence>
<feature type="disulfide bond" evidence="13">
    <location>
        <begin position="121"/>
        <end position="130"/>
    </location>
</feature>
<dbReference type="Gene3D" id="2.40.10.10">
    <property type="entry name" value="Trypsin-like serine proteases"/>
    <property type="match status" value="1"/>
</dbReference>
<dbReference type="CDD" id="cd00054">
    <property type="entry name" value="EGF_CA"/>
    <property type="match status" value="2"/>
</dbReference>
<dbReference type="GeneID" id="108696001"/>
<dbReference type="FunFam" id="2.10.25.10:FF:000255">
    <property type="entry name" value="Sushi, nidogen and EGF-like domains 1"/>
    <property type="match status" value="1"/>
</dbReference>
<feature type="signal peptide" evidence="16">
    <location>
        <begin position="1"/>
        <end position="21"/>
    </location>
</feature>
<dbReference type="SUPFAM" id="SSF50494">
    <property type="entry name" value="Trypsin-like serine proteases"/>
    <property type="match status" value="1"/>
</dbReference>
<dbReference type="PRINTS" id="PR00018">
    <property type="entry name" value="KRINGLE"/>
</dbReference>
<keyword evidence="11" id="KW-0325">Glycoprotein</keyword>
<proteinExistence type="predicted"/>
<dbReference type="GO" id="GO:1901701">
    <property type="term" value="P:cellular response to oxygen-containing compound"/>
    <property type="evidence" value="ECO:0007669"/>
    <property type="project" value="UniProtKB-ARBA"/>
</dbReference>
<dbReference type="FunFam" id="2.40.10.10:FF:000003">
    <property type="entry name" value="Transmembrane serine protease 3"/>
    <property type="match status" value="1"/>
</dbReference>
<evidence type="ECO:0000256" key="8">
    <source>
        <dbReference type="ARBA" id="ARBA00022801"/>
    </source>
</evidence>
<dbReference type="SMART" id="SM00179">
    <property type="entry name" value="EGF_CA"/>
    <property type="match status" value="2"/>
</dbReference>
<feature type="active site" description="Charge relay system" evidence="12">
    <location>
        <position position="403"/>
    </location>
</feature>
<dbReference type="Pfam" id="PF00008">
    <property type="entry name" value="EGF"/>
    <property type="match status" value="2"/>
</dbReference>
<dbReference type="GO" id="GO:0033993">
    <property type="term" value="P:response to lipid"/>
    <property type="evidence" value="ECO:0007669"/>
    <property type="project" value="UniProtKB-ARBA"/>
</dbReference>
<dbReference type="AlphaFoldDB" id="A0A8J0T935"/>
<dbReference type="InterPro" id="IPR033116">
    <property type="entry name" value="TRYPSIN_SER"/>
</dbReference>
<dbReference type="PROSITE" id="PS00134">
    <property type="entry name" value="TRYPSIN_HIS"/>
    <property type="match status" value="1"/>
</dbReference>
<dbReference type="GO" id="GO:0007596">
    <property type="term" value="P:blood coagulation"/>
    <property type="evidence" value="ECO:0007669"/>
    <property type="project" value="InterPro"/>
</dbReference>
<evidence type="ECO:0000259" key="18">
    <source>
        <dbReference type="PROSITE" id="PS50070"/>
    </source>
</evidence>
<feature type="domain" description="Peptidase S1" evidence="19">
    <location>
        <begin position="305"/>
        <end position="547"/>
    </location>
</feature>
<dbReference type="PROSITE" id="PS50240">
    <property type="entry name" value="TRYPSIN_DOM"/>
    <property type="match status" value="1"/>
</dbReference>
<dbReference type="PROSITE" id="PS01186">
    <property type="entry name" value="EGF_2"/>
    <property type="match status" value="1"/>
</dbReference>
<keyword evidence="8 15" id="KW-0378">Hydrolase</keyword>
<evidence type="ECO:0000256" key="2">
    <source>
        <dbReference type="ARBA" id="ARBA00022525"/>
    </source>
</evidence>
<evidence type="ECO:0000256" key="6">
    <source>
        <dbReference type="ARBA" id="ARBA00022729"/>
    </source>
</evidence>
<dbReference type="InterPro" id="IPR000742">
    <property type="entry name" value="EGF"/>
</dbReference>
<evidence type="ECO:0000313" key="22">
    <source>
        <dbReference type="Xenbase" id="XB-GENE-6486520"/>
    </source>
</evidence>
<feature type="disulfide bond" evidence="13">
    <location>
        <begin position="98"/>
        <end position="108"/>
    </location>
</feature>
<gene>
    <name evidence="21 22" type="primary">habp2.L</name>
</gene>
<dbReference type="InterPro" id="IPR043504">
    <property type="entry name" value="Peptidase_S1_PA_chymotrypsin"/>
</dbReference>
<dbReference type="Gene3D" id="2.10.25.10">
    <property type="entry name" value="Laminin"/>
    <property type="match status" value="2"/>
</dbReference>
<dbReference type="InterPro" id="IPR018114">
    <property type="entry name" value="TRYPSIN_HIS"/>
</dbReference>
<feature type="chain" id="PRO_5035268079" evidence="16">
    <location>
        <begin position="22"/>
        <end position="549"/>
    </location>
</feature>
<dbReference type="PANTHER" id="PTHR24264:SF40">
    <property type="entry name" value="HYALURONAN-BINDING PROTEIN 2"/>
    <property type="match status" value="1"/>
</dbReference>
<dbReference type="InterPro" id="IPR001314">
    <property type="entry name" value="Peptidase_S1A"/>
</dbReference>
<evidence type="ECO:0000256" key="16">
    <source>
        <dbReference type="SAM" id="SignalP"/>
    </source>
</evidence>
<dbReference type="AGR" id="Xenbase:XB-GENE-6486520"/>
<dbReference type="PROSITE" id="PS50070">
    <property type="entry name" value="KRINGLE_2"/>
    <property type="match status" value="1"/>
</dbReference>
<dbReference type="Xenbase" id="XB-GENE-6486520">
    <property type="gene designation" value="habp2.L"/>
</dbReference>
<evidence type="ECO:0000313" key="21">
    <source>
        <dbReference type="RefSeq" id="XP_018080455.1"/>
    </source>
</evidence>
<accession>A0A8J0T935</accession>
<evidence type="ECO:0000256" key="14">
    <source>
        <dbReference type="PROSITE-ProRule" id="PRU00121"/>
    </source>
</evidence>
<feature type="active site" description="Charge relay system" evidence="12">
    <location>
        <position position="352"/>
    </location>
</feature>
<comment type="subcellular location">
    <subcellularLocation>
        <location evidence="1">Secreted</location>
    </subcellularLocation>
</comment>
<dbReference type="SUPFAM" id="SSF57196">
    <property type="entry name" value="EGF/Laminin"/>
    <property type="match status" value="1"/>
</dbReference>
<feature type="disulfide bond" evidence="13">
    <location>
        <begin position="160"/>
        <end position="169"/>
    </location>
</feature>
<keyword evidence="2" id="KW-0964">Secreted</keyword>
<dbReference type="PRINTS" id="PR00722">
    <property type="entry name" value="CHYMOTRYPSIN"/>
</dbReference>
<dbReference type="SUPFAM" id="SSF57440">
    <property type="entry name" value="Kringle-like"/>
    <property type="match status" value="1"/>
</dbReference>
<dbReference type="PIRSF" id="PIRSF001143">
    <property type="entry name" value="Factor_X"/>
    <property type="match status" value="1"/>
</dbReference>
<dbReference type="InterPro" id="IPR001254">
    <property type="entry name" value="Trypsin_dom"/>
</dbReference>
<name>A0A8J0T935_XENLA</name>
<feature type="domain" description="EGF-like" evidence="17">
    <location>
        <begin position="56"/>
        <end position="92"/>
    </location>
</feature>
<dbReference type="CDD" id="cd00190">
    <property type="entry name" value="Tryp_SPc"/>
    <property type="match status" value="1"/>
</dbReference>
<dbReference type="Proteomes" id="UP000186698">
    <property type="component" value="Chromosome 7L"/>
</dbReference>
<keyword evidence="20" id="KW-1185">Reference proteome</keyword>
<evidence type="ECO:0000256" key="15">
    <source>
        <dbReference type="RuleBase" id="RU363034"/>
    </source>
</evidence>
<evidence type="ECO:0000256" key="7">
    <source>
        <dbReference type="ARBA" id="ARBA00022737"/>
    </source>
</evidence>
<dbReference type="InterPro" id="IPR050127">
    <property type="entry name" value="Serine_Proteases_S1"/>
</dbReference>
<evidence type="ECO:0000259" key="19">
    <source>
        <dbReference type="PROSITE" id="PS50240"/>
    </source>
</evidence>
<dbReference type="PROSITE" id="PS50026">
    <property type="entry name" value="EGF_3"/>
    <property type="match status" value="3"/>
</dbReference>
<dbReference type="InterPro" id="IPR018056">
    <property type="entry name" value="Kringle_CS"/>
</dbReference>
<dbReference type="GO" id="GO:0005509">
    <property type="term" value="F:calcium ion binding"/>
    <property type="evidence" value="ECO:0007669"/>
    <property type="project" value="InterPro"/>
</dbReference>
<keyword evidence="9 15" id="KW-0720">Serine protease</keyword>
<dbReference type="FunFam" id="2.40.20.10:FF:000001">
    <property type="entry name" value="Urokinase-type plasminogen activator"/>
    <property type="match status" value="1"/>
</dbReference>
<dbReference type="InterPro" id="IPR038178">
    <property type="entry name" value="Kringle_sf"/>
</dbReference>
<evidence type="ECO:0000256" key="10">
    <source>
        <dbReference type="ARBA" id="ARBA00023157"/>
    </source>
</evidence>
<dbReference type="KEGG" id="xla:108696001"/>
<dbReference type="OrthoDB" id="9937281at2759"/>
<dbReference type="Pfam" id="PF00089">
    <property type="entry name" value="Trypsin"/>
    <property type="match status" value="1"/>
</dbReference>
<sequence length="549" mass="60874">MRCNKMFLSFIFLLSLLPTLSTHPRHRSTPDLALGHLDRLLAEDLLSWALRYYDELIDPCAELPCRNDGTCVQTDIGYNCLCTEFYGGKNCEKLIHSCSEHTCQYGDCVLSRISPYYKCRCDYPYYGSTCRSAIVACDGNPCKNGGVCLKRLDNTFRCKCSMNYRGEFCEIGPHDCYKQDGLMYRGHISQTELGFTCLPWDSYLLIQEGIHAFVPGISAYGIGEHNFCRNPDGAEKPWCYFQADNGKLAWDLCDVKSCPRRPPTKSPVQKVPDAVPTVVLKSTENKNVSFSTCGVRDHLLARGRIIGGTRTQPGKHPWLASVQLKIPVPPYPAGHLCGGSLIAECWVLTAAHCVNSLLQVNKWKVLLGRTDLAKNESSEQSFDVDGIFVHENYLEGVSSFHNDIALLKLKKVNGKCAEETRYVKTACLPKQEFKSGKPCMIAGWGETEKGATSQLLEATVQLISEANCSQSKSYGKNIDRSMLCAGVAQGGLDSCQGDSGGPLICERSHVHYIAGVVSWGEGCGVKDKPGVYAHTFRFVQWIQNIMKTK</sequence>